<evidence type="ECO:0000256" key="4">
    <source>
        <dbReference type="ARBA" id="ARBA00023136"/>
    </source>
</evidence>
<accession>A0A660SC99</accession>
<evidence type="ECO:0008006" key="8">
    <source>
        <dbReference type="Google" id="ProtNLM"/>
    </source>
</evidence>
<dbReference type="EMBL" id="QNBC01000010">
    <property type="protein sequence ID" value="RKX67796.1"/>
    <property type="molecule type" value="Genomic_DNA"/>
</dbReference>
<feature type="transmembrane region" description="Helical" evidence="5">
    <location>
        <begin position="131"/>
        <end position="152"/>
    </location>
</feature>
<evidence type="ECO:0000256" key="3">
    <source>
        <dbReference type="ARBA" id="ARBA00022989"/>
    </source>
</evidence>
<sequence length="273" mass="31546">MNNILREIRIKHWLKNLFVLAPILFTPEKWSADNFRFTLLGILSFSLVSSSVYIMNDLHDVEEDRKNHVNSIRPYAARLISDKAMYLILGVLLFAAILLTIPINIKFILVISGYLVLNLLYTYFLKKINYINYSVVALGFVLRVLGGCAVISVSPSIWIIILTFLLTYFISIVKFYLNGARNKIDYLQIKILAIMIPLIYLFYATSAETIAHFGTKLLVISVIPVIAGFIYTLYKIKREKNKDIVNFFTDKIYWCIYLVWLLIIIGVTGRNYF</sequence>
<comment type="caution">
    <text evidence="6">The sequence shown here is derived from an EMBL/GenBank/DDBJ whole genome shotgun (WGS) entry which is preliminary data.</text>
</comment>
<evidence type="ECO:0000313" key="6">
    <source>
        <dbReference type="EMBL" id="RKX67796.1"/>
    </source>
</evidence>
<organism evidence="6 7">
    <name type="scientific">candidate division TA06 bacterium</name>
    <dbReference type="NCBI Taxonomy" id="2250710"/>
    <lineage>
        <taxon>Bacteria</taxon>
        <taxon>Bacteria division TA06</taxon>
    </lineage>
</organism>
<feature type="transmembrane region" description="Helical" evidence="5">
    <location>
        <begin position="213"/>
        <end position="234"/>
    </location>
</feature>
<keyword evidence="4 5" id="KW-0472">Membrane</keyword>
<comment type="subcellular location">
    <subcellularLocation>
        <location evidence="1">Membrane</location>
        <topology evidence="1">Multi-pass membrane protein</topology>
    </subcellularLocation>
</comment>
<dbReference type="InterPro" id="IPR000537">
    <property type="entry name" value="UbiA_prenyltransferase"/>
</dbReference>
<feature type="transmembrane region" description="Helical" evidence="5">
    <location>
        <begin position="84"/>
        <end position="101"/>
    </location>
</feature>
<evidence type="ECO:0000313" key="7">
    <source>
        <dbReference type="Proteomes" id="UP000282321"/>
    </source>
</evidence>
<dbReference type="Proteomes" id="UP000282321">
    <property type="component" value="Unassembled WGS sequence"/>
</dbReference>
<dbReference type="GO" id="GO:0016765">
    <property type="term" value="F:transferase activity, transferring alkyl or aryl (other than methyl) groups"/>
    <property type="evidence" value="ECO:0007669"/>
    <property type="project" value="InterPro"/>
</dbReference>
<feature type="transmembrane region" description="Helical" evidence="5">
    <location>
        <begin position="254"/>
        <end position="272"/>
    </location>
</feature>
<feature type="transmembrane region" description="Helical" evidence="5">
    <location>
        <begin position="189"/>
        <end position="207"/>
    </location>
</feature>
<dbReference type="InterPro" id="IPR044878">
    <property type="entry name" value="UbiA_sf"/>
</dbReference>
<dbReference type="Pfam" id="PF01040">
    <property type="entry name" value="UbiA"/>
    <property type="match status" value="1"/>
</dbReference>
<dbReference type="GO" id="GO:0016020">
    <property type="term" value="C:membrane"/>
    <property type="evidence" value="ECO:0007669"/>
    <property type="project" value="UniProtKB-SubCell"/>
</dbReference>
<dbReference type="AlphaFoldDB" id="A0A660SC99"/>
<protein>
    <recommendedName>
        <fullName evidence="8">Prenyltransferase</fullName>
    </recommendedName>
</protein>
<evidence type="ECO:0000256" key="5">
    <source>
        <dbReference type="SAM" id="Phobius"/>
    </source>
</evidence>
<feature type="transmembrane region" description="Helical" evidence="5">
    <location>
        <begin position="158"/>
        <end position="177"/>
    </location>
</feature>
<evidence type="ECO:0000256" key="2">
    <source>
        <dbReference type="ARBA" id="ARBA00022692"/>
    </source>
</evidence>
<reference evidence="6 7" key="1">
    <citation type="submission" date="2018-06" db="EMBL/GenBank/DDBJ databases">
        <title>Extensive metabolic versatility and redundancy in microbially diverse, dynamic hydrothermal sediments.</title>
        <authorList>
            <person name="Dombrowski N."/>
            <person name="Teske A."/>
            <person name="Baker B.J."/>
        </authorList>
    </citation>
    <scope>NUCLEOTIDE SEQUENCE [LARGE SCALE GENOMIC DNA]</scope>
    <source>
        <strain evidence="6">B35_G9</strain>
    </source>
</reference>
<keyword evidence="3 5" id="KW-1133">Transmembrane helix</keyword>
<gene>
    <name evidence="6" type="ORF">DRP44_01385</name>
</gene>
<evidence type="ECO:0000256" key="1">
    <source>
        <dbReference type="ARBA" id="ARBA00004141"/>
    </source>
</evidence>
<dbReference type="Gene3D" id="1.10.357.140">
    <property type="entry name" value="UbiA prenyltransferase"/>
    <property type="match status" value="1"/>
</dbReference>
<name>A0A660SC99_UNCT6</name>
<proteinExistence type="predicted"/>
<feature type="transmembrane region" description="Helical" evidence="5">
    <location>
        <begin position="107"/>
        <end position="124"/>
    </location>
</feature>
<keyword evidence="2 5" id="KW-0812">Transmembrane</keyword>